<keyword evidence="1" id="KW-0732">Signal</keyword>
<proteinExistence type="predicted"/>
<evidence type="ECO:0000256" key="1">
    <source>
        <dbReference type="SAM" id="SignalP"/>
    </source>
</evidence>
<organism evidence="2 3">
    <name type="scientific">Agathobacter rectalis</name>
    <dbReference type="NCBI Taxonomy" id="39491"/>
    <lineage>
        <taxon>Bacteria</taxon>
        <taxon>Bacillati</taxon>
        <taxon>Bacillota</taxon>
        <taxon>Clostridia</taxon>
        <taxon>Lachnospirales</taxon>
        <taxon>Lachnospiraceae</taxon>
        <taxon>Agathobacter</taxon>
    </lineage>
</organism>
<feature type="chain" id="PRO_5017478610" description="Peptidase M10 metallopeptidase domain-containing protein" evidence="1">
    <location>
        <begin position="27"/>
        <end position="142"/>
    </location>
</feature>
<dbReference type="SUPFAM" id="SSF55486">
    <property type="entry name" value="Metalloproteases ('zincins'), catalytic domain"/>
    <property type="match status" value="1"/>
</dbReference>
<accession>A0A395V3R9</accession>
<comment type="caution">
    <text evidence="2">The sequence shown here is derived from an EMBL/GenBank/DDBJ whole genome shotgun (WGS) entry which is preliminary data.</text>
</comment>
<gene>
    <name evidence="2" type="ORF">DWY38_05690</name>
</gene>
<evidence type="ECO:0008006" key="4">
    <source>
        <dbReference type="Google" id="ProtNLM"/>
    </source>
</evidence>
<dbReference type="InterPro" id="IPR024079">
    <property type="entry name" value="MetalloPept_cat_dom_sf"/>
</dbReference>
<evidence type="ECO:0000313" key="2">
    <source>
        <dbReference type="EMBL" id="RGR55611.1"/>
    </source>
</evidence>
<name>A0A395V3R9_9FIRM</name>
<dbReference type="EMBL" id="QRUJ01000004">
    <property type="protein sequence ID" value="RGR55611.1"/>
    <property type="molecule type" value="Genomic_DNA"/>
</dbReference>
<feature type="signal peptide" evidence="1">
    <location>
        <begin position="1"/>
        <end position="26"/>
    </location>
</feature>
<evidence type="ECO:0000313" key="3">
    <source>
        <dbReference type="Proteomes" id="UP000266066"/>
    </source>
</evidence>
<dbReference type="RefSeq" id="WP_118392076.1">
    <property type="nucleotide sequence ID" value="NZ_QRUJ01000004.1"/>
</dbReference>
<sequence length="142" mass="16178">MKKIRYFIVSTIVLCMIFALTIVTYAADPYLSFGSKTGNVNVKKYADKYNDTWYGLTSQTYNSSTGYTTKFTIKVNARTISEDATNFNNFAKSTVTHEFGHVFWLCDNPNTSKSSIMKYSRNRNSMTAPQTFDVDNVNAKYD</sequence>
<dbReference type="GO" id="GO:0008237">
    <property type="term" value="F:metallopeptidase activity"/>
    <property type="evidence" value="ECO:0007669"/>
    <property type="project" value="InterPro"/>
</dbReference>
<dbReference type="Gene3D" id="3.40.390.10">
    <property type="entry name" value="Collagenase (Catalytic Domain)"/>
    <property type="match status" value="1"/>
</dbReference>
<dbReference type="AlphaFoldDB" id="A0A395V3R9"/>
<dbReference type="Proteomes" id="UP000266066">
    <property type="component" value="Unassembled WGS sequence"/>
</dbReference>
<protein>
    <recommendedName>
        <fullName evidence="4">Peptidase M10 metallopeptidase domain-containing protein</fullName>
    </recommendedName>
</protein>
<reference evidence="2 3" key="1">
    <citation type="submission" date="2018-08" db="EMBL/GenBank/DDBJ databases">
        <title>A genome reference for cultivated species of the human gut microbiota.</title>
        <authorList>
            <person name="Zou Y."/>
            <person name="Xue W."/>
            <person name="Luo G."/>
        </authorList>
    </citation>
    <scope>NUCLEOTIDE SEQUENCE [LARGE SCALE GENOMIC DNA]</scope>
    <source>
        <strain evidence="2 3">AF25-15</strain>
    </source>
</reference>